<feature type="compositionally biased region" description="Basic and acidic residues" evidence="1">
    <location>
        <begin position="390"/>
        <end position="409"/>
    </location>
</feature>
<feature type="region of interest" description="Disordered" evidence="1">
    <location>
        <begin position="371"/>
        <end position="440"/>
    </location>
</feature>
<dbReference type="GeneID" id="25316223"/>
<dbReference type="EMBL" id="LASV01000158">
    <property type="protein sequence ID" value="KKA22097.1"/>
    <property type="molecule type" value="Genomic_DNA"/>
</dbReference>
<accession>A0A0F4YUX7</accession>
<reference evidence="2 3" key="1">
    <citation type="submission" date="2015-04" db="EMBL/GenBank/DDBJ databases">
        <authorList>
            <person name="Heijne W.H."/>
            <person name="Fedorova N.D."/>
            <person name="Nierman W.C."/>
            <person name="Vollebregt A.W."/>
            <person name="Zhao Z."/>
            <person name="Wu L."/>
            <person name="Kumar M."/>
            <person name="Stam H."/>
            <person name="van den Berg M.A."/>
            <person name="Pel H.J."/>
        </authorList>
    </citation>
    <scope>NUCLEOTIDE SEQUENCE [LARGE SCALE GENOMIC DNA]</scope>
    <source>
        <strain evidence="2 3">CBS 393.64</strain>
    </source>
</reference>
<organism evidence="2 3">
    <name type="scientific">Rasamsonia emersonii (strain ATCC 16479 / CBS 393.64 / IMI 116815)</name>
    <dbReference type="NCBI Taxonomy" id="1408163"/>
    <lineage>
        <taxon>Eukaryota</taxon>
        <taxon>Fungi</taxon>
        <taxon>Dikarya</taxon>
        <taxon>Ascomycota</taxon>
        <taxon>Pezizomycotina</taxon>
        <taxon>Eurotiomycetes</taxon>
        <taxon>Eurotiomycetidae</taxon>
        <taxon>Eurotiales</taxon>
        <taxon>Trichocomaceae</taxon>
        <taxon>Rasamsonia</taxon>
    </lineage>
</organism>
<dbReference type="AlphaFoldDB" id="A0A0F4YUX7"/>
<dbReference type="OrthoDB" id="4497058at2759"/>
<proteinExistence type="predicted"/>
<dbReference type="RefSeq" id="XP_013328709.1">
    <property type="nucleotide sequence ID" value="XM_013473255.1"/>
</dbReference>
<evidence type="ECO:0000313" key="3">
    <source>
        <dbReference type="Proteomes" id="UP000053958"/>
    </source>
</evidence>
<gene>
    <name evidence="2" type="ORF">T310_3874</name>
</gene>
<comment type="caution">
    <text evidence="2">The sequence shown here is derived from an EMBL/GenBank/DDBJ whole genome shotgun (WGS) entry which is preliminary data.</text>
</comment>
<keyword evidence="3" id="KW-1185">Reference proteome</keyword>
<sequence length="514" mass="58901">MAKVLPKGIIPADNSSDSSDDGITRFEVKIHSLTAKVFLNCELEDIVPEEYAVMAEKSPVTERNAWIFRRQNHNYDSRNVNLKKWSLTDRRYKNLFVELSKVPDFEKGLYEGGSTFNVDAATKTKFPVAQAQALKELLDEVKSMMDLKHEVHNGKGFYFLITKLMAWCPEYVTGYPIRHSDAPPAVGCIFLDYFPGGYRMKHMIPLTVTLESESLESAVAGKIKLMLAELYMHLHRSGAYADKLPHQETYLFGMHGSRFHVFRAWFPGPKCSAIWCGKKELPVWRKVLPMEPPKTNNDPAEIKRYDEAVQQAMNEYLTELGGEPEMRTFRVVASREFDLWKKSDFREAVKTVVAVFTYFMSGQARMGTLTDAFQCPPDLPEDESDDSDEKDVVMKQEETVQESSQKENEPAQLQSQQQPQQDSFQRPAVTDSHHPYPYHHHSLYKNADAAKSGILHGIDPLNNNNDDSLNHYLESRWLADFVDDDDEEDDSHGDDEMDDSDDNEYAKQTQQLDR</sequence>
<evidence type="ECO:0000256" key="1">
    <source>
        <dbReference type="SAM" id="MobiDB-lite"/>
    </source>
</evidence>
<feature type="compositionally biased region" description="Acidic residues" evidence="1">
    <location>
        <begin position="379"/>
        <end position="389"/>
    </location>
</feature>
<dbReference type="Proteomes" id="UP000053958">
    <property type="component" value="Unassembled WGS sequence"/>
</dbReference>
<feature type="compositionally biased region" description="Low complexity" evidence="1">
    <location>
        <begin position="412"/>
        <end position="425"/>
    </location>
</feature>
<evidence type="ECO:0000313" key="2">
    <source>
        <dbReference type="EMBL" id="KKA22097.1"/>
    </source>
</evidence>
<feature type="compositionally biased region" description="Acidic residues" evidence="1">
    <location>
        <begin position="482"/>
        <end position="503"/>
    </location>
</feature>
<name>A0A0F4YUX7_RASE3</name>
<protein>
    <submittedName>
        <fullName evidence="2">Uncharacterized protein</fullName>
    </submittedName>
</protein>
<feature type="region of interest" description="Disordered" evidence="1">
    <location>
        <begin position="482"/>
        <end position="514"/>
    </location>
</feature>